<feature type="domain" description="KRAB" evidence="11">
    <location>
        <begin position="11"/>
        <end position="82"/>
    </location>
</feature>
<dbReference type="SMART" id="SM00349">
    <property type="entry name" value="KRAB"/>
    <property type="match status" value="1"/>
</dbReference>
<dbReference type="PANTHER" id="PTHR24381">
    <property type="entry name" value="ZINC FINGER PROTEIN"/>
    <property type="match status" value="1"/>
</dbReference>
<dbReference type="InterPro" id="IPR013087">
    <property type="entry name" value="Znf_C2H2_type"/>
</dbReference>
<evidence type="ECO:0000259" key="11">
    <source>
        <dbReference type="PROSITE" id="PS50805"/>
    </source>
</evidence>
<accession>A0A6P8PC56</accession>
<evidence type="ECO:0000256" key="8">
    <source>
        <dbReference type="PROSITE-ProRule" id="PRU00042"/>
    </source>
</evidence>
<evidence type="ECO:0000256" key="5">
    <source>
        <dbReference type="ARBA" id="ARBA00022833"/>
    </source>
</evidence>
<dbReference type="FunFam" id="3.30.160.60:FF:002061">
    <property type="entry name" value="Uncharacterized protein"/>
    <property type="match status" value="1"/>
</dbReference>
<feature type="region of interest" description="Disordered" evidence="9">
    <location>
        <begin position="156"/>
        <end position="188"/>
    </location>
</feature>
<dbReference type="Pfam" id="PF00096">
    <property type="entry name" value="zf-C2H2"/>
    <property type="match status" value="4"/>
</dbReference>
<keyword evidence="2" id="KW-0479">Metal-binding</keyword>
<feature type="domain" description="C2H2-type" evidence="10">
    <location>
        <begin position="340"/>
        <end position="367"/>
    </location>
</feature>
<dbReference type="SMART" id="SM00355">
    <property type="entry name" value="ZnF_C2H2"/>
    <property type="match status" value="5"/>
</dbReference>
<dbReference type="InterPro" id="IPR036051">
    <property type="entry name" value="KRAB_dom_sf"/>
</dbReference>
<dbReference type="OrthoDB" id="6077919at2759"/>
<dbReference type="GO" id="GO:0000977">
    <property type="term" value="F:RNA polymerase II transcription regulatory region sequence-specific DNA binding"/>
    <property type="evidence" value="ECO:0007669"/>
    <property type="project" value="TreeGrafter"/>
</dbReference>
<dbReference type="PROSITE" id="PS00028">
    <property type="entry name" value="ZINC_FINGER_C2H2_1"/>
    <property type="match status" value="5"/>
</dbReference>
<evidence type="ECO:0000259" key="10">
    <source>
        <dbReference type="PROSITE" id="PS50157"/>
    </source>
</evidence>
<proteinExistence type="predicted"/>
<evidence type="ECO:0000256" key="7">
    <source>
        <dbReference type="ARBA" id="ARBA00023242"/>
    </source>
</evidence>
<dbReference type="CDD" id="cd07765">
    <property type="entry name" value="KRAB_A-box"/>
    <property type="match status" value="1"/>
</dbReference>
<dbReference type="PANTHER" id="PTHR24381:SF390">
    <property type="entry name" value="ZINC FINGER PROTEIN 37 HOMOLOG"/>
    <property type="match status" value="1"/>
</dbReference>
<comment type="subcellular location">
    <subcellularLocation>
        <location evidence="1">Nucleus</location>
    </subcellularLocation>
</comment>
<evidence type="ECO:0000256" key="6">
    <source>
        <dbReference type="ARBA" id="ARBA00023125"/>
    </source>
</evidence>
<dbReference type="Gene3D" id="3.30.160.60">
    <property type="entry name" value="Classic Zinc Finger"/>
    <property type="match status" value="5"/>
</dbReference>
<keyword evidence="12" id="KW-1185">Reference proteome</keyword>
<evidence type="ECO:0000256" key="1">
    <source>
        <dbReference type="ARBA" id="ARBA00004123"/>
    </source>
</evidence>
<dbReference type="PROSITE" id="PS50157">
    <property type="entry name" value="ZINC_FINGER_C2H2_2"/>
    <property type="match status" value="5"/>
</dbReference>
<feature type="domain" description="C2H2-type" evidence="10">
    <location>
        <begin position="256"/>
        <end position="283"/>
    </location>
</feature>
<organism evidence="12 13">
    <name type="scientific">Geotrypetes seraphini</name>
    <name type="common">Gaboon caecilian</name>
    <name type="synonym">Caecilia seraphini</name>
    <dbReference type="NCBI Taxonomy" id="260995"/>
    <lineage>
        <taxon>Eukaryota</taxon>
        <taxon>Metazoa</taxon>
        <taxon>Chordata</taxon>
        <taxon>Craniata</taxon>
        <taxon>Vertebrata</taxon>
        <taxon>Euteleostomi</taxon>
        <taxon>Amphibia</taxon>
        <taxon>Gymnophiona</taxon>
        <taxon>Geotrypetes</taxon>
    </lineage>
</organism>
<sequence>MSTLVSNQALITFSDVAAYFWEVEWDILGEWQKELYKKVIKEIHSFLISQGYSIVNPDIIFKIKKEDEKYFTQHCEWKEKEKTHNSTISSSNIEPDILIRFKQEGFRIEPQGSEEKRNATITGTCDELYEADSPDYNPDPTIEILKVEELHVNNQLQGEEEDTNTKTDDEFWNNREEQRTCDGQEGEEWTQREILRDNLDQSSDCRGSITGITQTSMKEQVQKGERQNIYTEGKKNSNHYPNLMQIQGPEEGERPYQCTECKERFTRKTGLKEHKKIHRQNKPFKCTACEKCFKYKSQLTIHDKLHNGQKPFICSECEKCFRQKVHLQQHEMIHAREKPFKCSQCGKCFRRKGHLQQHEMIHLEEKPFKCSECSKCFSYEYGLRRHEKIHTRKKTIKCSECDKCLSERSLIDA</sequence>
<keyword evidence="4 8" id="KW-0863">Zinc-finger</keyword>
<feature type="compositionally biased region" description="Basic and acidic residues" evidence="9">
    <location>
        <begin position="163"/>
        <end position="182"/>
    </location>
</feature>
<keyword evidence="6" id="KW-0238">DNA-binding</keyword>
<dbReference type="InterPro" id="IPR001909">
    <property type="entry name" value="KRAB"/>
</dbReference>
<dbReference type="KEGG" id="gsh:117346930"/>
<dbReference type="SUPFAM" id="SSF109640">
    <property type="entry name" value="KRAB domain (Kruppel-associated box)"/>
    <property type="match status" value="1"/>
</dbReference>
<name>A0A6P8PC56_GEOSA</name>
<feature type="domain" description="C2H2-type" evidence="10">
    <location>
        <begin position="284"/>
        <end position="311"/>
    </location>
</feature>
<evidence type="ECO:0000256" key="2">
    <source>
        <dbReference type="ARBA" id="ARBA00022723"/>
    </source>
</evidence>
<dbReference type="SUPFAM" id="SSF57667">
    <property type="entry name" value="beta-beta-alpha zinc fingers"/>
    <property type="match status" value="3"/>
</dbReference>
<dbReference type="GO" id="GO:0000981">
    <property type="term" value="F:DNA-binding transcription factor activity, RNA polymerase II-specific"/>
    <property type="evidence" value="ECO:0007669"/>
    <property type="project" value="TreeGrafter"/>
</dbReference>
<dbReference type="InParanoid" id="A0A6P8PC56"/>
<protein>
    <submittedName>
        <fullName evidence="13">Zinc finger protein 184-like isoform X1</fullName>
    </submittedName>
</protein>
<feature type="domain" description="C2H2-type" evidence="10">
    <location>
        <begin position="368"/>
        <end position="395"/>
    </location>
</feature>
<gene>
    <name evidence="13" type="primary">LOC117346930</name>
</gene>
<dbReference type="Proteomes" id="UP000515159">
    <property type="component" value="Chromosome 1"/>
</dbReference>
<dbReference type="AlphaFoldDB" id="A0A6P8PC56"/>
<evidence type="ECO:0000256" key="3">
    <source>
        <dbReference type="ARBA" id="ARBA00022737"/>
    </source>
</evidence>
<keyword evidence="5" id="KW-0862">Zinc</keyword>
<reference evidence="13" key="1">
    <citation type="submission" date="2025-08" db="UniProtKB">
        <authorList>
            <consortium name="RefSeq"/>
        </authorList>
    </citation>
    <scope>IDENTIFICATION</scope>
</reference>
<feature type="domain" description="C2H2-type" evidence="10">
    <location>
        <begin position="312"/>
        <end position="339"/>
    </location>
</feature>
<evidence type="ECO:0000313" key="12">
    <source>
        <dbReference type="Proteomes" id="UP000515159"/>
    </source>
</evidence>
<keyword evidence="3" id="KW-0677">Repeat</keyword>
<evidence type="ECO:0000313" key="13">
    <source>
        <dbReference type="RefSeq" id="XP_033773106.1"/>
    </source>
</evidence>
<dbReference type="FunFam" id="3.30.160.60:FF:000706">
    <property type="entry name" value="Zinc finger protein"/>
    <property type="match status" value="1"/>
</dbReference>
<dbReference type="FunFam" id="3.30.160.60:FF:000624">
    <property type="entry name" value="zinc finger protein 697"/>
    <property type="match status" value="3"/>
</dbReference>
<dbReference type="InterPro" id="IPR036236">
    <property type="entry name" value="Znf_C2H2_sf"/>
</dbReference>
<dbReference type="GO" id="GO:0008270">
    <property type="term" value="F:zinc ion binding"/>
    <property type="evidence" value="ECO:0007669"/>
    <property type="project" value="UniProtKB-KW"/>
</dbReference>
<evidence type="ECO:0000256" key="4">
    <source>
        <dbReference type="ARBA" id="ARBA00022771"/>
    </source>
</evidence>
<dbReference type="GeneID" id="117346930"/>
<dbReference type="Gene3D" id="6.10.140.140">
    <property type="match status" value="1"/>
</dbReference>
<evidence type="ECO:0000256" key="9">
    <source>
        <dbReference type="SAM" id="MobiDB-lite"/>
    </source>
</evidence>
<dbReference type="Pfam" id="PF01352">
    <property type="entry name" value="KRAB"/>
    <property type="match status" value="1"/>
</dbReference>
<dbReference type="GO" id="GO:0005634">
    <property type="term" value="C:nucleus"/>
    <property type="evidence" value="ECO:0007669"/>
    <property type="project" value="UniProtKB-SubCell"/>
</dbReference>
<dbReference type="RefSeq" id="XP_033773106.1">
    <property type="nucleotide sequence ID" value="XM_033917215.1"/>
</dbReference>
<keyword evidence="7" id="KW-0539">Nucleus</keyword>
<dbReference type="PROSITE" id="PS50805">
    <property type="entry name" value="KRAB"/>
    <property type="match status" value="1"/>
</dbReference>